<accession>A0A8S1R9M5</accession>
<keyword evidence="4" id="KW-1185">Reference proteome</keyword>
<protein>
    <recommendedName>
        <fullName evidence="2">Protein kinase domain-containing protein</fullName>
    </recommendedName>
</protein>
<dbReference type="OrthoDB" id="325374at2759"/>
<organism evidence="3 4">
    <name type="scientific">Paramecium sonneborni</name>
    <dbReference type="NCBI Taxonomy" id="65129"/>
    <lineage>
        <taxon>Eukaryota</taxon>
        <taxon>Sar</taxon>
        <taxon>Alveolata</taxon>
        <taxon>Ciliophora</taxon>
        <taxon>Intramacronucleata</taxon>
        <taxon>Oligohymenophorea</taxon>
        <taxon>Peniculida</taxon>
        <taxon>Parameciidae</taxon>
        <taxon>Paramecium</taxon>
    </lineage>
</organism>
<feature type="domain" description="Protein kinase" evidence="2">
    <location>
        <begin position="1"/>
        <end position="270"/>
    </location>
</feature>
<gene>
    <name evidence="3" type="ORF">PSON_ATCC_30995.1.T1490048</name>
</gene>
<sequence length="763" mass="91779">MADNNKNFERYKKCEENEKEQMEKLIQYQKGLAEKKENQQYQQYILRIDSYNYEEKEKQYKIISQVEKKKKAQSLLQYFKENKKSNLASRYNIFDNLLQIAEFLKNQNIPHNNIIPSNLVLVGDKLYLTDFGFLQNEKQEPVLFQDQLNFMQNLNQEEKRQIYPYLNTDLLQIVREEDDQKKREKLKSRKVENVKQQDQYALTIIMLELFYPLDDFKNLPIDILTLEQPKIPNLTNEAWKIIKDLIDKRLKNEPYSLEKLINEEQIPQYIINKDNLIKEDIQKYSQQCLEENAIFDKSILYLYNLEELRHKQNQIKKQDEKDFENLKEEIKKLQEDLKKINDIDKHSEIKKDDLNNFDPSENNLSEKNLEIKLCQLLQLDYEIKVLNEINQPQNSICNTLKLVSFYELKRQLKDVYDKFEKLKQEDFSFNQKVPVKQQPDCLEYLYTFKIKQNSEEISQCFLNLLPNQEFKQYFERHKTQYFLKDTSFPLQVFQKKKKNQTNNIEKNQTNRIEKNQTNRIYIGQFNSQQQFKGQVIDKIEVERKNNENFPFNQRRKQLLQNKRTLVKHYFDIQIDNVSQENETIKSSDDKKKSCILELEFQEFLAFKVIKKYKGLIAENMYQDGGILIDYEKNVIFNGNWNSGEFTDGSLSVIDIDLLELNSPIKIIGNFKNWLPDGQNITTYFKNKKEEHISIGDYKNGIMTGSHEHYLINKEKNQWTDEKDLKEINNQKYSWMEQNKEHKTFTQVFCCLFSYFINQKNNTA</sequence>
<name>A0A8S1R9M5_9CILI</name>
<dbReference type="GO" id="GO:0005524">
    <property type="term" value="F:ATP binding"/>
    <property type="evidence" value="ECO:0007669"/>
    <property type="project" value="InterPro"/>
</dbReference>
<proteinExistence type="predicted"/>
<dbReference type="PROSITE" id="PS50011">
    <property type="entry name" value="PROTEIN_KINASE_DOM"/>
    <property type="match status" value="1"/>
</dbReference>
<evidence type="ECO:0000313" key="3">
    <source>
        <dbReference type="EMBL" id="CAD8124104.1"/>
    </source>
</evidence>
<feature type="coiled-coil region" evidence="1">
    <location>
        <begin position="309"/>
        <end position="343"/>
    </location>
</feature>
<evidence type="ECO:0000256" key="1">
    <source>
        <dbReference type="SAM" id="Coils"/>
    </source>
</evidence>
<dbReference type="GO" id="GO:0004672">
    <property type="term" value="F:protein kinase activity"/>
    <property type="evidence" value="ECO:0007669"/>
    <property type="project" value="InterPro"/>
</dbReference>
<reference evidence="3" key="1">
    <citation type="submission" date="2021-01" db="EMBL/GenBank/DDBJ databases">
        <authorList>
            <consortium name="Genoscope - CEA"/>
            <person name="William W."/>
        </authorList>
    </citation>
    <scope>NUCLEOTIDE SEQUENCE</scope>
</reference>
<dbReference type="EMBL" id="CAJJDN010000149">
    <property type="protein sequence ID" value="CAD8124104.1"/>
    <property type="molecule type" value="Genomic_DNA"/>
</dbReference>
<comment type="caution">
    <text evidence="3">The sequence shown here is derived from an EMBL/GenBank/DDBJ whole genome shotgun (WGS) entry which is preliminary data.</text>
</comment>
<dbReference type="InterPro" id="IPR000719">
    <property type="entry name" value="Prot_kinase_dom"/>
</dbReference>
<dbReference type="AlphaFoldDB" id="A0A8S1R9M5"/>
<evidence type="ECO:0000259" key="2">
    <source>
        <dbReference type="PROSITE" id="PS50011"/>
    </source>
</evidence>
<evidence type="ECO:0000313" key="4">
    <source>
        <dbReference type="Proteomes" id="UP000692954"/>
    </source>
</evidence>
<keyword evidence="1" id="KW-0175">Coiled coil</keyword>
<dbReference type="Proteomes" id="UP000692954">
    <property type="component" value="Unassembled WGS sequence"/>
</dbReference>